<dbReference type="SUPFAM" id="SSF51735">
    <property type="entry name" value="NAD(P)-binding Rossmann-fold domains"/>
    <property type="match status" value="1"/>
</dbReference>
<dbReference type="InterPro" id="IPR036291">
    <property type="entry name" value="NAD(P)-bd_dom_sf"/>
</dbReference>
<keyword evidence="7" id="KW-0791">Threonine biosynthesis</keyword>
<evidence type="ECO:0000256" key="3">
    <source>
        <dbReference type="ARBA" id="ARBA00006753"/>
    </source>
</evidence>
<dbReference type="InterPro" id="IPR005106">
    <property type="entry name" value="Asp/hSer_DH_NAD-bd"/>
</dbReference>
<name>A0ABT7LGJ0_9BURK</name>
<keyword evidence="14" id="KW-1185">Reference proteome</keyword>
<dbReference type="Pfam" id="PF00742">
    <property type="entry name" value="Homoserine_dh"/>
    <property type="match status" value="1"/>
</dbReference>
<comment type="pathway">
    <text evidence="1">Amino-acid biosynthesis; L-threonine biosynthesis; L-threonine from L-aspartate: step 3/5.</text>
</comment>
<feature type="domain" description="ACT" evidence="12">
    <location>
        <begin position="359"/>
        <end position="435"/>
    </location>
</feature>
<dbReference type="InterPro" id="IPR019811">
    <property type="entry name" value="HDH_CS"/>
</dbReference>
<gene>
    <name evidence="13" type="ORF">QRD43_08620</name>
</gene>
<dbReference type="EMBL" id="JASVDS010000002">
    <property type="protein sequence ID" value="MDL5031972.1"/>
    <property type="molecule type" value="Genomic_DNA"/>
</dbReference>
<evidence type="ECO:0000256" key="2">
    <source>
        <dbReference type="ARBA" id="ARBA00005062"/>
    </source>
</evidence>
<comment type="similarity">
    <text evidence="3 11">Belongs to the homoserine dehydrogenase family.</text>
</comment>
<dbReference type="PANTHER" id="PTHR43331">
    <property type="entry name" value="HOMOSERINE DEHYDROGENASE"/>
    <property type="match status" value="1"/>
</dbReference>
<evidence type="ECO:0000256" key="6">
    <source>
        <dbReference type="ARBA" id="ARBA00022605"/>
    </source>
</evidence>
<sequence>MKAIKVGLLGIGTVGSGTFNVLRRNQAEIRGRAGRGIEITMVSRRNVALAREIVGDAAQVVADPREIIANPEIDIIVELIGGCGLARELVLEAIAAGKHVVTANKALLAVHGTEIFAAAREKGVMVAFEAAVAGGIPIIKALREGLTANRIEWLAGIINGTTNFILSEMRSKGLDFATVLKEAQRLGYAESDPTFDIEGVDAAHKATIMSAIAFGIPVQFDKAHVEGISQLQATDIKYAEQLGYRIKLLGIARRRSDVAGGGIELRVHPTLIPTQRLIANVEGAMNAVVVQADAVGTTLYYGKGAGAEPTASAVIADLVDITRLHTADPDHRVPHLAFQPDAMNNTPILPMAQVLTSFYLRLRVADEAGVLSRITTILAEHDISIDAVLQRESAEGERQTDLIILTHETQEGRMNTALAQMQALPTVLAPIVRLRKEELA</sequence>
<dbReference type="PANTHER" id="PTHR43331:SF1">
    <property type="entry name" value="HOMOSERINE DEHYDROGENASE"/>
    <property type="match status" value="1"/>
</dbReference>
<dbReference type="InterPro" id="IPR016204">
    <property type="entry name" value="HDH"/>
</dbReference>
<evidence type="ECO:0000313" key="14">
    <source>
        <dbReference type="Proteomes" id="UP001238603"/>
    </source>
</evidence>
<protein>
    <recommendedName>
        <fullName evidence="5">Homoserine dehydrogenase</fullName>
        <ecNumber evidence="4">1.1.1.3</ecNumber>
    </recommendedName>
</protein>
<comment type="pathway">
    <text evidence="2">Amino-acid biosynthesis; L-methionine biosynthesis via de novo pathway; L-homoserine from L-aspartate: step 3/3.</text>
</comment>
<evidence type="ECO:0000256" key="1">
    <source>
        <dbReference type="ARBA" id="ARBA00005056"/>
    </source>
</evidence>
<reference evidence="13 14" key="1">
    <citation type="submission" date="2023-06" db="EMBL/GenBank/DDBJ databases">
        <title>Pelomonas sp. APW6 16S ribosomal RNA gene genome sequencing and assembly.</title>
        <authorList>
            <person name="Woo H."/>
        </authorList>
    </citation>
    <scope>NUCLEOTIDE SEQUENCE [LARGE SCALE GENOMIC DNA]</scope>
    <source>
        <strain evidence="13 14">APW6</strain>
    </source>
</reference>
<dbReference type="InterPro" id="IPR045865">
    <property type="entry name" value="ACT-like_dom_sf"/>
</dbReference>
<accession>A0ABT7LGJ0</accession>
<evidence type="ECO:0000256" key="8">
    <source>
        <dbReference type="ARBA" id="ARBA00022857"/>
    </source>
</evidence>
<evidence type="ECO:0000256" key="4">
    <source>
        <dbReference type="ARBA" id="ARBA00013213"/>
    </source>
</evidence>
<dbReference type="CDD" id="cd04881">
    <property type="entry name" value="ACT_HSDH-Hom"/>
    <property type="match status" value="1"/>
</dbReference>
<dbReference type="SUPFAM" id="SSF55021">
    <property type="entry name" value="ACT-like"/>
    <property type="match status" value="1"/>
</dbReference>
<dbReference type="PIRSF" id="PIRSF000098">
    <property type="entry name" value="Homoser_dehydrog"/>
    <property type="match status" value="1"/>
</dbReference>
<dbReference type="InterPro" id="IPR002912">
    <property type="entry name" value="ACT_dom"/>
</dbReference>
<dbReference type="GO" id="GO:0004412">
    <property type="term" value="F:homoserine dehydrogenase activity"/>
    <property type="evidence" value="ECO:0007669"/>
    <property type="project" value="UniProtKB-EC"/>
</dbReference>
<organism evidence="13 14">
    <name type="scientific">Roseateles subflavus</name>
    <dbReference type="NCBI Taxonomy" id="3053353"/>
    <lineage>
        <taxon>Bacteria</taxon>
        <taxon>Pseudomonadati</taxon>
        <taxon>Pseudomonadota</taxon>
        <taxon>Betaproteobacteria</taxon>
        <taxon>Burkholderiales</taxon>
        <taxon>Sphaerotilaceae</taxon>
        <taxon>Roseateles</taxon>
    </lineage>
</organism>
<keyword evidence="9 13" id="KW-0560">Oxidoreductase</keyword>
<dbReference type="Pfam" id="PF03447">
    <property type="entry name" value="NAD_binding_3"/>
    <property type="match status" value="1"/>
</dbReference>
<dbReference type="InterPro" id="IPR001342">
    <property type="entry name" value="HDH_cat"/>
</dbReference>
<dbReference type="PROSITE" id="PS01042">
    <property type="entry name" value="HOMOSER_DHGENASE"/>
    <property type="match status" value="1"/>
</dbReference>
<dbReference type="Pfam" id="PF01842">
    <property type="entry name" value="ACT"/>
    <property type="match status" value="1"/>
</dbReference>
<dbReference type="EC" id="1.1.1.3" evidence="4"/>
<dbReference type="Proteomes" id="UP001238603">
    <property type="component" value="Unassembled WGS sequence"/>
</dbReference>
<dbReference type="Gene3D" id="3.30.360.10">
    <property type="entry name" value="Dihydrodipicolinate Reductase, domain 2"/>
    <property type="match status" value="1"/>
</dbReference>
<comment type="caution">
    <text evidence="13">The sequence shown here is derived from an EMBL/GenBank/DDBJ whole genome shotgun (WGS) entry which is preliminary data.</text>
</comment>
<evidence type="ECO:0000256" key="9">
    <source>
        <dbReference type="ARBA" id="ARBA00023002"/>
    </source>
</evidence>
<dbReference type="Gene3D" id="3.40.50.720">
    <property type="entry name" value="NAD(P)-binding Rossmann-like Domain"/>
    <property type="match status" value="1"/>
</dbReference>
<keyword evidence="8" id="KW-0521">NADP</keyword>
<keyword evidence="6" id="KW-0028">Amino-acid biosynthesis</keyword>
<evidence type="ECO:0000256" key="10">
    <source>
        <dbReference type="ARBA" id="ARBA00023167"/>
    </source>
</evidence>
<evidence type="ECO:0000256" key="11">
    <source>
        <dbReference type="RuleBase" id="RU004171"/>
    </source>
</evidence>
<dbReference type="NCBIfam" id="NF004976">
    <property type="entry name" value="PRK06349.1"/>
    <property type="match status" value="1"/>
</dbReference>
<evidence type="ECO:0000313" key="13">
    <source>
        <dbReference type="EMBL" id="MDL5031972.1"/>
    </source>
</evidence>
<dbReference type="RefSeq" id="WP_285982076.1">
    <property type="nucleotide sequence ID" value="NZ_JASVDS010000002.1"/>
</dbReference>
<dbReference type="PROSITE" id="PS51671">
    <property type="entry name" value="ACT"/>
    <property type="match status" value="1"/>
</dbReference>
<dbReference type="SUPFAM" id="SSF55347">
    <property type="entry name" value="Glyceraldehyde-3-phosphate dehydrogenase-like, C-terminal domain"/>
    <property type="match status" value="1"/>
</dbReference>
<keyword evidence="10" id="KW-0486">Methionine biosynthesis</keyword>
<proteinExistence type="inferred from homology"/>
<dbReference type="Gene3D" id="3.30.70.260">
    <property type="match status" value="1"/>
</dbReference>
<evidence type="ECO:0000256" key="7">
    <source>
        <dbReference type="ARBA" id="ARBA00022697"/>
    </source>
</evidence>
<evidence type="ECO:0000259" key="12">
    <source>
        <dbReference type="PROSITE" id="PS51671"/>
    </source>
</evidence>
<evidence type="ECO:0000256" key="5">
    <source>
        <dbReference type="ARBA" id="ARBA00013376"/>
    </source>
</evidence>